<dbReference type="Gene3D" id="2.30.39.10">
    <property type="entry name" value="Alpha-1-antitrypsin, domain 1"/>
    <property type="match status" value="1"/>
</dbReference>
<name>A0A6B2EHF1_9DIPT</name>
<dbReference type="InterPro" id="IPR023796">
    <property type="entry name" value="Serpin_dom"/>
</dbReference>
<dbReference type="Pfam" id="PF00079">
    <property type="entry name" value="Serpin"/>
    <property type="match status" value="1"/>
</dbReference>
<dbReference type="SMART" id="SM00093">
    <property type="entry name" value="SERPIN"/>
    <property type="match status" value="1"/>
</dbReference>
<dbReference type="Gene3D" id="3.30.497.10">
    <property type="entry name" value="Antithrombin, subunit I, domain 2"/>
    <property type="match status" value="1"/>
</dbReference>
<dbReference type="FunFam" id="2.30.39.10:FF:000001">
    <property type="entry name" value="Serpin family B member 2"/>
    <property type="match status" value="1"/>
</dbReference>
<dbReference type="EMBL" id="GIFK01004389">
    <property type="protein sequence ID" value="NBJ62092.1"/>
    <property type="molecule type" value="Transcribed_RNA"/>
</dbReference>
<dbReference type="PANTHER" id="PTHR11461:SF211">
    <property type="entry name" value="GH10112P-RELATED"/>
    <property type="match status" value="1"/>
</dbReference>
<keyword evidence="4" id="KW-0722">Serine protease inhibitor</keyword>
<protein>
    <submittedName>
        <fullName evidence="6">Putative serine protease inhibitor 4</fullName>
    </submittedName>
</protein>
<evidence type="ECO:0000256" key="4">
    <source>
        <dbReference type="ARBA" id="ARBA00022900"/>
    </source>
</evidence>
<keyword evidence="3" id="KW-0732">Signal</keyword>
<dbReference type="InterPro" id="IPR036186">
    <property type="entry name" value="Serpin_sf"/>
</dbReference>
<keyword evidence="2" id="KW-0646">Protease inhibitor</keyword>
<dbReference type="SUPFAM" id="SSF56574">
    <property type="entry name" value="Serpins"/>
    <property type="match status" value="1"/>
</dbReference>
<dbReference type="InterPro" id="IPR042178">
    <property type="entry name" value="Serpin_sf_1"/>
</dbReference>
<dbReference type="InterPro" id="IPR042185">
    <property type="entry name" value="Serpin_sf_2"/>
</dbReference>
<dbReference type="InterPro" id="IPR000215">
    <property type="entry name" value="Serpin_fam"/>
</dbReference>
<evidence type="ECO:0000256" key="1">
    <source>
        <dbReference type="ARBA" id="ARBA00006426"/>
    </source>
</evidence>
<comment type="similarity">
    <text evidence="1">Belongs to the serpin family. Ov-serpin subfamily.</text>
</comment>
<dbReference type="GO" id="GO:0005615">
    <property type="term" value="C:extracellular space"/>
    <property type="evidence" value="ECO:0007669"/>
    <property type="project" value="InterPro"/>
</dbReference>
<dbReference type="AlphaFoldDB" id="A0A6B2EHF1"/>
<evidence type="ECO:0000256" key="2">
    <source>
        <dbReference type="ARBA" id="ARBA00022690"/>
    </source>
</evidence>
<feature type="domain" description="Serpin" evidence="5">
    <location>
        <begin position="43"/>
        <end position="403"/>
    </location>
</feature>
<evidence type="ECO:0000256" key="3">
    <source>
        <dbReference type="ARBA" id="ARBA00022729"/>
    </source>
</evidence>
<dbReference type="PANTHER" id="PTHR11461">
    <property type="entry name" value="SERINE PROTEASE INHIBITOR, SERPIN"/>
    <property type="match status" value="1"/>
</dbReference>
<accession>A0A6B2EHF1</accession>
<dbReference type="GO" id="GO:0004867">
    <property type="term" value="F:serine-type endopeptidase inhibitor activity"/>
    <property type="evidence" value="ECO:0007669"/>
    <property type="project" value="UniProtKB-KW"/>
</dbReference>
<evidence type="ECO:0000259" key="5">
    <source>
        <dbReference type="SMART" id="SM00093"/>
    </source>
</evidence>
<proteinExistence type="inferred from homology"/>
<sequence length="414" mass="46339">MKFSLLVVLKRIRSVTAFVLILAISSTMADPVPVSKSFSKFAIQLYQQCVAEKGGNVIISPFSVQSALSLALMGATGETAREMSSTMGYADPDRNAIAENFASLLSTYKDSPQLRIANKLYVQDKFHVKRQFNEIATKKFNSEAQSLNFADNVNSAKTINTWVEEKTNDKIKDLIPADALDSDTRMVLVNAIYFKGLWENKFKPENTKKLPFWTSKDKSVDVEMMYTKADFKFGVFGDLKATALEMSYKDSELSMLIILPNERDGLADLEKALGNKDLSDITKSMYKTEVIVHLPKFKIEYDIELKNVLSKMGMGTMFSNAAEFGDLLDEDEPLKVSKVIHKAFIEVNEEGAEAAAATGLKVRLKRSLVEGDRELFIVDHPCRFYLMAPKDHFSIFEGSLSDFPADSVSTHDEL</sequence>
<dbReference type="CDD" id="cd19601">
    <property type="entry name" value="serpin42Da-like"/>
    <property type="match status" value="1"/>
</dbReference>
<organism evidence="6">
    <name type="scientific">Phlebotomus kandelakii</name>
    <dbReference type="NCBI Taxonomy" id="1109342"/>
    <lineage>
        <taxon>Eukaryota</taxon>
        <taxon>Metazoa</taxon>
        <taxon>Ecdysozoa</taxon>
        <taxon>Arthropoda</taxon>
        <taxon>Hexapoda</taxon>
        <taxon>Insecta</taxon>
        <taxon>Pterygota</taxon>
        <taxon>Neoptera</taxon>
        <taxon>Endopterygota</taxon>
        <taxon>Diptera</taxon>
        <taxon>Nematocera</taxon>
        <taxon>Psychodoidea</taxon>
        <taxon>Psychodidae</taxon>
        <taxon>Phlebotomus</taxon>
        <taxon>Larroussius</taxon>
    </lineage>
</organism>
<evidence type="ECO:0000313" key="6">
    <source>
        <dbReference type="EMBL" id="NBJ62092.1"/>
    </source>
</evidence>
<reference evidence="6" key="1">
    <citation type="submission" date="2019-10" db="EMBL/GenBank/DDBJ databases">
        <title>Short sand fly seasons in Tbilisi, Georgia, hinder development of host immunity to saliva of the visceral leishmaniasis vector Phlebotomus kandelakii.</title>
        <authorList>
            <person name="Oliveira F."/>
            <person name="Giorgobiani E."/>
            <person name="Guimaraes-Costa A.B."/>
            <person name="Abdeladhim M."/>
            <person name="Oristian J."/>
            <person name="Tskhvaradze L."/>
            <person name="Tsertsvadze N."/>
            <person name="Zakalashvili M."/>
            <person name="Valenzuela J.G."/>
            <person name="Kamhawi S."/>
        </authorList>
    </citation>
    <scope>NUCLEOTIDE SEQUENCE</scope>
    <source>
        <strain evidence="6">Wild-capture in Tbilisi</strain>
        <tissue evidence="6">Salivary glands</tissue>
    </source>
</reference>
<dbReference type="FunFam" id="3.30.497.10:FF:000006">
    <property type="entry name" value="Plasminogen activator inhibitor 1"/>
    <property type="match status" value="1"/>
</dbReference>